<evidence type="ECO:0000256" key="2">
    <source>
        <dbReference type="ARBA" id="ARBA00022801"/>
    </source>
</evidence>
<dbReference type="Proteomes" id="UP000823960">
    <property type="component" value="Unassembled WGS sequence"/>
</dbReference>
<keyword evidence="2 4" id="KW-0378">Hydrolase</keyword>
<dbReference type="PANTHER" id="PTHR11839">
    <property type="entry name" value="UDP/ADP-SUGAR PYROPHOSPHATASE"/>
    <property type="match status" value="1"/>
</dbReference>
<dbReference type="AlphaFoldDB" id="A0A9D1NPV3"/>
<sequence length="196" mass="22376">MEQGQDYSVKDWEKIVDSERIFDGRVVRLRRDRVLLGNGSYTYREIIEHNGGVCVLPITDDDEIILVRQYRSPFNTVLTELPAGKLEKGEEPIECGIRELKEEVGATASEIKYLGRLYPTVAYDTEVIYMYMATGLSFESQHLDEDELVEIIKLPFDEAVEMVLNDELPDSKTQLAILKAAALRGWAESERELESI</sequence>
<proteinExistence type="predicted"/>
<dbReference type="GO" id="GO:0019693">
    <property type="term" value="P:ribose phosphate metabolic process"/>
    <property type="evidence" value="ECO:0007669"/>
    <property type="project" value="TreeGrafter"/>
</dbReference>
<dbReference type="GO" id="GO:0005829">
    <property type="term" value="C:cytosol"/>
    <property type="evidence" value="ECO:0007669"/>
    <property type="project" value="TreeGrafter"/>
</dbReference>
<evidence type="ECO:0000259" key="3">
    <source>
        <dbReference type="PROSITE" id="PS51462"/>
    </source>
</evidence>
<comment type="cofactor">
    <cofactor evidence="1">
        <name>Mg(2+)</name>
        <dbReference type="ChEBI" id="CHEBI:18420"/>
    </cofactor>
</comment>
<feature type="domain" description="Nudix hydrolase" evidence="3">
    <location>
        <begin position="48"/>
        <end position="176"/>
    </location>
</feature>
<dbReference type="Pfam" id="PF00293">
    <property type="entry name" value="NUDIX"/>
    <property type="match status" value="1"/>
</dbReference>
<gene>
    <name evidence="4" type="ORF">IAD28_00080</name>
</gene>
<dbReference type="Gene3D" id="3.90.79.10">
    <property type="entry name" value="Nucleoside Triphosphate Pyrophosphohydrolase"/>
    <property type="match status" value="1"/>
</dbReference>
<reference evidence="4" key="1">
    <citation type="submission" date="2020-10" db="EMBL/GenBank/DDBJ databases">
        <authorList>
            <person name="Gilroy R."/>
        </authorList>
    </citation>
    <scope>NUCLEOTIDE SEQUENCE</scope>
    <source>
        <strain evidence="4">1370</strain>
    </source>
</reference>
<protein>
    <submittedName>
        <fullName evidence="4">NUDIX hydrolase</fullName>
    </submittedName>
</protein>
<evidence type="ECO:0000313" key="5">
    <source>
        <dbReference type="Proteomes" id="UP000823960"/>
    </source>
</evidence>
<dbReference type="PANTHER" id="PTHR11839:SF18">
    <property type="entry name" value="NUDIX HYDROLASE DOMAIN-CONTAINING PROTEIN"/>
    <property type="match status" value="1"/>
</dbReference>
<evidence type="ECO:0000313" key="4">
    <source>
        <dbReference type="EMBL" id="HIV10083.1"/>
    </source>
</evidence>
<organism evidence="4 5">
    <name type="scientific">Candidatus Faeciplasma avium</name>
    <dbReference type="NCBI Taxonomy" id="2840798"/>
    <lineage>
        <taxon>Bacteria</taxon>
        <taxon>Bacillati</taxon>
        <taxon>Bacillota</taxon>
        <taxon>Clostridia</taxon>
        <taxon>Eubacteriales</taxon>
        <taxon>Oscillospiraceae</taxon>
        <taxon>Oscillospiraceae incertae sedis</taxon>
        <taxon>Candidatus Faeciplasma</taxon>
    </lineage>
</organism>
<dbReference type="CDD" id="cd03424">
    <property type="entry name" value="NUDIX_ADPRase_Nudt5_UGPPase_Nudt14"/>
    <property type="match status" value="1"/>
</dbReference>
<dbReference type="InterPro" id="IPR000086">
    <property type="entry name" value="NUDIX_hydrolase_dom"/>
</dbReference>
<dbReference type="InterPro" id="IPR015797">
    <property type="entry name" value="NUDIX_hydrolase-like_dom_sf"/>
</dbReference>
<dbReference type="SUPFAM" id="SSF55811">
    <property type="entry name" value="Nudix"/>
    <property type="match status" value="1"/>
</dbReference>
<name>A0A9D1NPV3_9FIRM</name>
<comment type="caution">
    <text evidence="4">The sequence shown here is derived from an EMBL/GenBank/DDBJ whole genome shotgun (WGS) entry which is preliminary data.</text>
</comment>
<reference evidence="4" key="2">
    <citation type="journal article" date="2021" name="PeerJ">
        <title>Extensive microbial diversity within the chicken gut microbiome revealed by metagenomics and culture.</title>
        <authorList>
            <person name="Gilroy R."/>
            <person name="Ravi A."/>
            <person name="Getino M."/>
            <person name="Pursley I."/>
            <person name="Horton D.L."/>
            <person name="Alikhan N.F."/>
            <person name="Baker D."/>
            <person name="Gharbi K."/>
            <person name="Hall N."/>
            <person name="Watson M."/>
            <person name="Adriaenssens E.M."/>
            <person name="Foster-Nyarko E."/>
            <person name="Jarju S."/>
            <person name="Secka A."/>
            <person name="Antonio M."/>
            <person name="Oren A."/>
            <person name="Chaudhuri R.R."/>
            <person name="La Ragione R."/>
            <person name="Hildebrand F."/>
            <person name="Pallen M.J."/>
        </authorList>
    </citation>
    <scope>NUCLEOTIDE SEQUENCE</scope>
    <source>
        <strain evidence="4">1370</strain>
    </source>
</reference>
<accession>A0A9D1NPV3</accession>
<evidence type="ECO:0000256" key="1">
    <source>
        <dbReference type="ARBA" id="ARBA00001946"/>
    </source>
</evidence>
<dbReference type="GO" id="GO:0006753">
    <property type="term" value="P:nucleoside phosphate metabolic process"/>
    <property type="evidence" value="ECO:0007669"/>
    <property type="project" value="TreeGrafter"/>
</dbReference>
<dbReference type="EMBL" id="DVOL01000002">
    <property type="protein sequence ID" value="HIV10083.1"/>
    <property type="molecule type" value="Genomic_DNA"/>
</dbReference>
<dbReference type="GO" id="GO:0016787">
    <property type="term" value="F:hydrolase activity"/>
    <property type="evidence" value="ECO:0007669"/>
    <property type="project" value="UniProtKB-KW"/>
</dbReference>
<dbReference type="PROSITE" id="PS51462">
    <property type="entry name" value="NUDIX"/>
    <property type="match status" value="1"/>
</dbReference>